<dbReference type="Proteomes" id="UP001234297">
    <property type="component" value="Chromosome 6"/>
</dbReference>
<organism evidence="1 2">
    <name type="scientific">Persea americana</name>
    <name type="common">Avocado</name>
    <dbReference type="NCBI Taxonomy" id="3435"/>
    <lineage>
        <taxon>Eukaryota</taxon>
        <taxon>Viridiplantae</taxon>
        <taxon>Streptophyta</taxon>
        <taxon>Embryophyta</taxon>
        <taxon>Tracheophyta</taxon>
        <taxon>Spermatophyta</taxon>
        <taxon>Magnoliopsida</taxon>
        <taxon>Magnoliidae</taxon>
        <taxon>Laurales</taxon>
        <taxon>Lauraceae</taxon>
        <taxon>Persea</taxon>
    </lineage>
</organism>
<dbReference type="EMBL" id="CM056814">
    <property type="protein sequence ID" value="KAJ8627416.1"/>
    <property type="molecule type" value="Genomic_DNA"/>
</dbReference>
<accession>A0ACC2L1K2</accession>
<comment type="caution">
    <text evidence="1">The sequence shown here is derived from an EMBL/GenBank/DDBJ whole genome shotgun (WGS) entry which is preliminary data.</text>
</comment>
<name>A0ACC2L1K2_PERAE</name>
<evidence type="ECO:0000313" key="2">
    <source>
        <dbReference type="Proteomes" id="UP001234297"/>
    </source>
</evidence>
<protein>
    <submittedName>
        <fullName evidence="1">Uncharacterized protein</fullName>
    </submittedName>
</protein>
<proteinExistence type="predicted"/>
<gene>
    <name evidence="1" type="ORF">MRB53_020723</name>
</gene>
<keyword evidence="2" id="KW-1185">Reference proteome</keyword>
<sequence>MGPRFSFPPFIFGTFHFPLSSSCDFSDLVELNLSHYRWTSIDVIEVLSRSRRASLSLIALPLSSISLLRRLSRWSSANVISLFNHRSLLDISLIAAVSAGCRLPRCSLPHVISLSAALQ</sequence>
<reference evidence="1 2" key="1">
    <citation type="journal article" date="2022" name="Hortic Res">
        <title>A haplotype resolved chromosomal level avocado genome allows analysis of novel avocado genes.</title>
        <authorList>
            <person name="Nath O."/>
            <person name="Fletcher S.J."/>
            <person name="Hayward A."/>
            <person name="Shaw L.M."/>
            <person name="Masouleh A.K."/>
            <person name="Furtado A."/>
            <person name="Henry R.J."/>
            <person name="Mitter N."/>
        </authorList>
    </citation>
    <scope>NUCLEOTIDE SEQUENCE [LARGE SCALE GENOMIC DNA]</scope>
    <source>
        <strain evidence="2">cv. Hass</strain>
    </source>
</reference>
<evidence type="ECO:0000313" key="1">
    <source>
        <dbReference type="EMBL" id="KAJ8627416.1"/>
    </source>
</evidence>